<sequence>MKRQRTRKGAHGIVDVARRAGVSAATVSRFYNHPDVVRLNTRMRIKKAAKDLGYIRDRMAGSLHNRFTGTIGVVIPTIDNAIFAEFVEAFSNRLRHHDRTMLIASHGYDLSMEVSIIRSLLERRIDGVVLIGFDHDPIALSMLEDRGVPIVFAWNFDSKSKHPCIGARNQQAAQLITSHVIDLGHTDICFIFPDTKLNDRARERKLGALATGKNAGLQPPESRILTCPYDISAAKKLARIILSKNPPTAIVCGNDVIAHGVIYAAQSMGIKIPDELSVAGIGDFRGSRDMEPGLTTVRIPAKRIGFLAADTIFAISSSGAGTLPQHQLVEISLIVRKSTQEI</sequence>
<dbReference type="AlphaFoldDB" id="A0A3B0S8S8"/>
<dbReference type="InterPro" id="IPR000843">
    <property type="entry name" value="HTH_LacI"/>
</dbReference>
<proteinExistence type="predicted"/>
<dbReference type="Gene3D" id="3.40.50.2300">
    <property type="match status" value="2"/>
</dbReference>
<dbReference type="Pfam" id="PF00356">
    <property type="entry name" value="LacI"/>
    <property type="match status" value="1"/>
</dbReference>
<dbReference type="Gene3D" id="1.10.260.40">
    <property type="entry name" value="lambda repressor-like DNA-binding domains"/>
    <property type="match status" value="1"/>
</dbReference>
<dbReference type="SUPFAM" id="SSF53822">
    <property type="entry name" value="Periplasmic binding protein-like I"/>
    <property type="match status" value="1"/>
</dbReference>
<dbReference type="Pfam" id="PF13377">
    <property type="entry name" value="Peripla_BP_3"/>
    <property type="match status" value="1"/>
</dbReference>
<evidence type="ECO:0000313" key="5">
    <source>
        <dbReference type="EMBL" id="VAW00353.1"/>
    </source>
</evidence>
<gene>
    <name evidence="5" type="ORF">MNBD_ALPHA08-2388</name>
</gene>
<name>A0A3B0S8S8_9ZZZZ</name>
<evidence type="ECO:0000256" key="3">
    <source>
        <dbReference type="ARBA" id="ARBA00023163"/>
    </source>
</evidence>
<dbReference type="SMART" id="SM00354">
    <property type="entry name" value="HTH_LACI"/>
    <property type="match status" value="1"/>
</dbReference>
<protein>
    <submittedName>
        <fullName evidence="5">Transcriptional regulator, LacI family</fullName>
    </submittedName>
</protein>
<dbReference type="GO" id="GO:0003700">
    <property type="term" value="F:DNA-binding transcription factor activity"/>
    <property type="evidence" value="ECO:0007669"/>
    <property type="project" value="TreeGrafter"/>
</dbReference>
<evidence type="ECO:0000256" key="1">
    <source>
        <dbReference type="ARBA" id="ARBA00023015"/>
    </source>
</evidence>
<dbReference type="CDD" id="cd06273">
    <property type="entry name" value="PBP1_LacI-like"/>
    <property type="match status" value="1"/>
</dbReference>
<dbReference type="GO" id="GO:0000976">
    <property type="term" value="F:transcription cis-regulatory region binding"/>
    <property type="evidence" value="ECO:0007669"/>
    <property type="project" value="TreeGrafter"/>
</dbReference>
<dbReference type="PANTHER" id="PTHR30146:SF138">
    <property type="entry name" value="TRANSCRIPTIONAL REGULATORY PROTEIN"/>
    <property type="match status" value="1"/>
</dbReference>
<dbReference type="PANTHER" id="PTHR30146">
    <property type="entry name" value="LACI-RELATED TRANSCRIPTIONAL REPRESSOR"/>
    <property type="match status" value="1"/>
</dbReference>
<feature type="domain" description="HTH lacI-type" evidence="4">
    <location>
        <begin position="13"/>
        <end position="65"/>
    </location>
</feature>
<reference evidence="5" key="1">
    <citation type="submission" date="2018-06" db="EMBL/GenBank/DDBJ databases">
        <authorList>
            <person name="Zhirakovskaya E."/>
        </authorList>
    </citation>
    <scope>NUCLEOTIDE SEQUENCE</scope>
</reference>
<dbReference type="SUPFAM" id="SSF47413">
    <property type="entry name" value="lambda repressor-like DNA-binding domains"/>
    <property type="match status" value="1"/>
</dbReference>
<dbReference type="InterPro" id="IPR046335">
    <property type="entry name" value="LacI/GalR-like_sensor"/>
</dbReference>
<dbReference type="InterPro" id="IPR028082">
    <property type="entry name" value="Peripla_BP_I"/>
</dbReference>
<keyword evidence="1" id="KW-0805">Transcription regulation</keyword>
<dbReference type="PROSITE" id="PS50932">
    <property type="entry name" value="HTH_LACI_2"/>
    <property type="match status" value="1"/>
</dbReference>
<organism evidence="5">
    <name type="scientific">hydrothermal vent metagenome</name>
    <dbReference type="NCBI Taxonomy" id="652676"/>
    <lineage>
        <taxon>unclassified sequences</taxon>
        <taxon>metagenomes</taxon>
        <taxon>ecological metagenomes</taxon>
    </lineage>
</organism>
<evidence type="ECO:0000259" key="4">
    <source>
        <dbReference type="PROSITE" id="PS50932"/>
    </source>
</evidence>
<dbReference type="EMBL" id="UOEC01000174">
    <property type="protein sequence ID" value="VAW00353.1"/>
    <property type="molecule type" value="Genomic_DNA"/>
</dbReference>
<dbReference type="CDD" id="cd01392">
    <property type="entry name" value="HTH_LacI"/>
    <property type="match status" value="1"/>
</dbReference>
<dbReference type="InterPro" id="IPR010982">
    <property type="entry name" value="Lambda_DNA-bd_dom_sf"/>
</dbReference>
<evidence type="ECO:0000256" key="2">
    <source>
        <dbReference type="ARBA" id="ARBA00023125"/>
    </source>
</evidence>
<keyword evidence="3" id="KW-0804">Transcription</keyword>
<accession>A0A3B0S8S8</accession>
<keyword evidence="2" id="KW-0238">DNA-binding</keyword>